<comment type="subcellular location">
    <subcellularLocation>
        <location evidence="1">Cell envelope</location>
    </subcellularLocation>
</comment>
<name>A0A810L3E4_9ACTN</name>
<organism evidence="6 7">
    <name type="scientific">Actinocatenispora sera</name>
    <dbReference type="NCBI Taxonomy" id="390989"/>
    <lineage>
        <taxon>Bacteria</taxon>
        <taxon>Bacillati</taxon>
        <taxon>Actinomycetota</taxon>
        <taxon>Actinomycetes</taxon>
        <taxon>Micromonosporales</taxon>
        <taxon>Micromonosporaceae</taxon>
        <taxon>Actinocatenispora</taxon>
    </lineage>
</organism>
<reference evidence="6" key="1">
    <citation type="submission" date="2020-08" db="EMBL/GenBank/DDBJ databases">
        <title>Whole genome shotgun sequence of Actinocatenispora sera NBRC 101916.</title>
        <authorList>
            <person name="Komaki H."/>
            <person name="Tamura T."/>
        </authorList>
    </citation>
    <scope>NUCLEOTIDE SEQUENCE</scope>
    <source>
        <strain evidence="6">NBRC 101916</strain>
    </source>
</reference>
<feature type="signal peptide" evidence="5">
    <location>
        <begin position="1"/>
        <end position="20"/>
    </location>
</feature>
<protein>
    <submittedName>
        <fullName evidence="6">ABC transporter substrate-binding protein</fullName>
    </submittedName>
</protein>
<evidence type="ECO:0000256" key="1">
    <source>
        <dbReference type="ARBA" id="ARBA00004196"/>
    </source>
</evidence>
<dbReference type="OrthoDB" id="9810636at2"/>
<evidence type="ECO:0000256" key="5">
    <source>
        <dbReference type="SAM" id="SignalP"/>
    </source>
</evidence>
<evidence type="ECO:0000256" key="2">
    <source>
        <dbReference type="ARBA" id="ARBA00022448"/>
    </source>
</evidence>
<dbReference type="PANTHER" id="PTHR42953">
    <property type="entry name" value="HIGH-AFFINITY ZINC UPTAKE SYSTEM PROTEIN ZNUA-RELATED"/>
    <property type="match status" value="1"/>
</dbReference>
<dbReference type="GO" id="GO:0030001">
    <property type="term" value="P:metal ion transport"/>
    <property type="evidence" value="ECO:0007669"/>
    <property type="project" value="InterPro"/>
</dbReference>
<gene>
    <name evidence="6" type="ORF">Asera_35330</name>
</gene>
<dbReference type="PANTHER" id="PTHR42953:SF1">
    <property type="entry name" value="METAL-BINDING PROTEIN HI_0362-RELATED"/>
    <property type="match status" value="1"/>
</dbReference>
<proteinExistence type="predicted"/>
<dbReference type="EMBL" id="AP023354">
    <property type="protein sequence ID" value="BCJ29425.1"/>
    <property type="molecule type" value="Genomic_DNA"/>
</dbReference>
<dbReference type="AlphaFoldDB" id="A0A810L3E4"/>
<dbReference type="InterPro" id="IPR006127">
    <property type="entry name" value="ZnuA-like"/>
</dbReference>
<dbReference type="KEGG" id="aser:Asera_35330"/>
<accession>A0A810L3E4</accession>
<keyword evidence="4 5" id="KW-0732">Signal</keyword>
<dbReference type="GO" id="GO:0030313">
    <property type="term" value="C:cell envelope"/>
    <property type="evidence" value="ECO:0007669"/>
    <property type="project" value="UniProtKB-SubCell"/>
</dbReference>
<dbReference type="Gene3D" id="3.40.50.1980">
    <property type="entry name" value="Nitrogenase molybdenum iron protein domain"/>
    <property type="match status" value="1"/>
</dbReference>
<evidence type="ECO:0000256" key="3">
    <source>
        <dbReference type="ARBA" id="ARBA00022723"/>
    </source>
</evidence>
<evidence type="ECO:0000313" key="6">
    <source>
        <dbReference type="EMBL" id="BCJ29425.1"/>
    </source>
</evidence>
<dbReference type="GO" id="GO:0046872">
    <property type="term" value="F:metal ion binding"/>
    <property type="evidence" value="ECO:0007669"/>
    <property type="project" value="UniProtKB-KW"/>
</dbReference>
<dbReference type="Proteomes" id="UP000680750">
    <property type="component" value="Chromosome"/>
</dbReference>
<evidence type="ECO:0000256" key="4">
    <source>
        <dbReference type="ARBA" id="ARBA00022729"/>
    </source>
</evidence>
<keyword evidence="2" id="KW-0813">Transport</keyword>
<dbReference type="Pfam" id="PF01297">
    <property type="entry name" value="ZnuA"/>
    <property type="match status" value="1"/>
</dbReference>
<sequence length="302" mass="31575">MALALAGVALATLAAGCSTAAPPSGTGGSADRIRVVAAENFWGSLAGQLGGSHVTVRSVIDSPGADPHDYEPTAADGRAVAGAQLAIVNGVGYDAWAGKLVSANPNEHRTVLTVGELVGVAPGGNPHRWYSPSDVRTVLDRITADYQKIDPQHASFYGKQHDKVVDTNLKQYFALVDRIKSTYAGTPVGASESIFAPLADATGLDLRTPASFLNAISEGTDPTAADKQVIDRQIARRQIKVYVYNSQNATPDVRAQVTTARAHGIPVATVTETLTPAGASFQQWQVAQLRSLISALHQGTGK</sequence>
<dbReference type="InterPro" id="IPR050492">
    <property type="entry name" value="Bact_metal-bind_prot9"/>
</dbReference>
<evidence type="ECO:0000313" key="7">
    <source>
        <dbReference type="Proteomes" id="UP000680750"/>
    </source>
</evidence>
<feature type="chain" id="PRO_5032489541" evidence="5">
    <location>
        <begin position="21"/>
        <end position="302"/>
    </location>
</feature>
<dbReference type="SUPFAM" id="SSF53807">
    <property type="entry name" value="Helical backbone' metal receptor"/>
    <property type="match status" value="1"/>
</dbReference>
<keyword evidence="3" id="KW-0479">Metal-binding</keyword>
<keyword evidence="7" id="KW-1185">Reference proteome</keyword>